<dbReference type="EnsemblMetazoa" id="GAUT030550-RA">
    <property type="protein sequence ID" value="GAUT030550-PA"/>
    <property type="gene ID" value="GAUT030550"/>
</dbReference>
<reference evidence="2" key="1">
    <citation type="submission" date="2020-05" db="UniProtKB">
        <authorList>
            <consortium name="EnsemblMetazoa"/>
        </authorList>
    </citation>
    <scope>IDENTIFICATION</scope>
    <source>
        <strain evidence="2">TTRI</strain>
    </source>
</reference>
<proteinExistence type="predicted"/>
<dbReference type="Proteomes" id="UP000078200">
    <property type="component" value="Unassembled WGS sequence"/>
</dbReference>
<feature type="region of interest" description="Disordered" evidence="1">
    <location>
        <begin position="53"/>
        <end position="77"/>
    </location>
</feature>
<feature type="region of interest" description="Disordered" evidence="1">
    <location>
        <begin position="198"/>
        <end position="220"/>
    </location>
</feature>
<evidence type="ECO:0000313" key="3">
    <source>
        <dbReference type="Proteomes" id="UP000078200"/>
    </source>
</evidence>
<accession>A0A1A9VA15</accession>
<feature type="compositionally biased region" description="Polar residues" evidence="1">
    <location>
        <begin position="198"/>
        <end position="218"/>
    </location>
</feature>
<organism evidence="2 3">
    <name type="scientific">Glossina austeni</name>
    <name type="common">Savannah tsetse fly</name>
    <dbReference type="NCBI Taxonomy" id="7395"/>
    <lineage>
        <taxon>Eukaryota</taxon>
        <taxon>Metazoa</taxon>
        <taxon>Ecdysozoa</taxon>
        <taxon>Arthropoda</taxon>
        <taxon>Hexapoda</taxon>
        <taxon>Insecta</taxon>
        <taxon>Pterygota</taxon>
        <taxon>Neoptera</taxon>
        <taxon>Endopterygota</taxon>
        <taxon>Diptera</taxon>
        <taxon>Brachycera</taxon>
        <taxon>Muscomorpha</taxon>
        <taxon>Hippoboscoidea</taxon>
        <taxon>Glossinidae</taxon>
        <taxon>Glossina</taxon>
    </lineage>
</organism>
<sequence>MNIVDNDQHSFVYSLDVELTPRGEVLMPLAIVAIYRFSHPTLRAFSVRVNAPRSQERPPQVPQPAPPQMLSQGSPLRSQTSLFNSGIMAKVAIARNAILLQSVAEISITAQLAMITSSVVQTFYTIPHTTIAVAGIINIDIVAAVTFLARSSWLFGVTKPSGFSGSKFQKPSLQVSQRLPRTFVLQWQEPASMPLSGSFTESQIPSSKEPIGSQSHGLQTDKGEAAANGYATIKQFNHYVVFLRSSYIYKKEDQIGSIEECSTKNFKSSGHCQVNGNINMSSHFSNKSEDDLMQAKQ</sequence>
<keyword evidence="3" id="KW-1185">Reference proteome</keyword>
<evidence type="ECO:0000313" key="2">
    <source>
        <dbReference type="EnsemblMetazoa" id="GAUT030550-PA"/>
    </source>
</evidence>
<evidence type="ECO:0000256" key="1">
    <source>
        <dbReference type="SAM" id="MobiDB-lite"/>
    </source>
</evidence>
<protein>
    <submittedName>
        <fullName evidence="2">Uncharacterized protein</fullName>
    </submittedName>
</protein>
<dbReference type="AlphaFoldDB" id="A0A1A9VA15"/>
<name>A0A1A9VA15_GLOAU</name>
<dbReference type="VEuPathDB" id="VectorBase:GAUT030550"/>